<dbReference type="AlphaFoldDB" id="A0A7K1UJG4"/>
<dbReference type="RefSeq" id="WP_157323720.1">
    <property type="nucleotide sequence ID" value="NZ_BMFX01000017.1"/>
</dbReference>
<evidence type="ECO:0000313" key="3">
    <source>
        <dbReference type="Proteomes" id="UP000460157"/>
    </source>
</evidence>
<comment type="caution">
    <text evidence="2">The sequence shown here is derived from an EMBL/GenBank/DDBJ whole genome shotgun (WGS) entry which is preliminary data.</text>
</comment>
<dbReference type="PROSITE" id="PS51257">
    <property type="entry name" value="PROKAR_LIPOPROTEIN"/>
    <property type="match status" value="1"/>
</dbReference>
<keyword evidence="3" id="KW-1185">Reference proteome</keyword>
<sequence length="181" mass="19443">MLTSNKPFALVGCAALIAAVIGCSDDSVQEIDFDEPYGHASLQEIGVAADLVVRGEVAGLETGVRIGEDRSIEYRVYTVRVAQTDPQVSDDTIRIAISEVMDGQAFQVAGRASLDEGDQAIFALTEIDESFEFEGFVLVNSQSIFPVEGNNEVQHDGEGTLSDQADGSTPEDVFDELVSHR</sequence>
<accession>A0A7K1UJG4</accession>
<organism evidence="2 3">
    <name type="scientific">Nesterenkonia alkaliphila</name>
    <dbReference type="NCBI Taxonomy" id="1463631"/>
    <lineage>
        <taxon>Bacteria</taxon>
        <taxon>Bacillati</taxon>
        <taxon>Actinomycetota</taxon>
        <taxon>Actinomycetes</taxon>
        <taxon>Micrococcales</taxon>
        <taxon>Micrococcaceae</taxon>
        <taxon>Nesterenkonia</taxon>
    </lineage>
</organism>
<evidence type="ECO:0000313" key="2">
    <source>
        <dbReference type="EMBL" id="MVT26623.1"/>
    </source>
</evidence>
<dbReference type="Proteomes" id="UP000460157">
    <property type="component" value="Unassembled WGS sequence"/>
</dbReference>
<reference evidence="2 3" key="1">
    <citation type="submission" date="2019-12" db="EMBL/GenBank/DDBJ databases">
        <title>Nesterenkonia muleiensis sp. nov., a novel actinobacterium isolated from sap of Populus euphratica.</title>
        <authorList>
            <person name="Wang R."/>
        </authorList>
    </citation>
    <scope>NUCLEOTIDE SEQUENCE [LARGE SCALE GENOMIC DNA]</scope>
    <source>
        <strain evidence="2 3">F10</strain>
    </source>
</reference>
<proteinExistence type="predicted"/>
<evidence type="ECO:0000256" key="1">
    <source>
        <dbReference type="SAM" id="MobiDB-lite"/>
    </source>
</evidence>
<name>A0A7K1UJG4_9MICC</name>
<feature type="region of interest" description="Disordered" evidence="1">
    <location>
        <begin position="149"/>
        <end position="181"/>
    </location>
</feature>
<protein>
    <submittedName>
        <fullName evidence="2">Uncharacterized protein</fullName>
    </submittedName>
</protein>
<dbReference type="EMBL" id="WRPM01000069">
    <property type="protein sequence ID" value="MVT26623.1"/>
    <property type="molecule type" value="Genomic_DNA"/>
</dbReference>
<gene>
    <name evidence="2" type="ORF">GNZ21_09685</name>
</gene>